<reference evidence="2 3" key="1">
    <citation type="submission" date="2020-07" db="EMBL/GenBank/DDBJ databases">
        <title>Sequencing the genomes of 1000 actinobacteria strains.</title>
        <authorList>
            <person name="Klenk H.-P."/>
        </authorList>
    </citation>
    <scope>NUCLEOTIDE SEQUENCE [LARGE SCALE GENOMIC DNA]</scope>
    <source>
        <strain evidence="2 3">DSM 21349</strain>
    </source>
</reference>
<feature type="signal peptide" evidence="1">
    <location>
        <begin position="1"/>
        <end position="28"/>
    </location>
</feature>
<protein>
    <submittedName>
        <fullName evidence="2">Uncharacterized protein</fullName>
    </submittedName>
</protein>
<dbReference type="EMBL" id="JACGXA010000001">
    <property type="protein sequence ID" value="MBA8802202.1"/>
    <property type="molecule type" value="Genomic_DNA"/>
</dbReference>
<dbReference type="AlphaFoldDB" id="A0A7W3IWZ6"/>
<comment type="caution">
    <text evidence="2">The sequence shown here is derived from an EMBL/GenBank/DDBJ whole genome shotgun (WGS) entry which is preliminary data.</text>
</comment>
<dbReference type="RefSeq" id="WP_182536501.1">
    <property type="nucleotide sequence ID" value="NZ_JACGXA010000001.1"/>
</dbReference>
<organism evidence="2 3">
    <name type="scientific">Nocardioides ginsengisegetis</name>
    <dbReference type="NCBI Taxonomy" id="661491"/>
    <lineage>
        <taxon>Bacteria</taxon>
        <taxon>Bacillati</taxon>
        <taxon>Actinomycetota</taxon>
        <taxon>Actinomycetes</taxon>
        <taxon>Propionibacteriales</taxon>
        <taxon>Nocardioidaceae</taxon>
        <taxon>Nocardioides</taxon>
    </lineage>
</organism>
<name>A0A7W3IWZ6_9ACTN</name>
<evidence type="ECO:0000313" key="3">
    <source>
        <dbReference type="Proteomes" id="UP000580910"/>
    </source>
</evidence>
<gene>
    <name evidence="2" type="ORF">FB382_000493</name>
</gene>
<evidence type="ECO:0000256" key="1">
    <source>
        <dbReference type="SAM" id="SignalP"/>
    </source>
</evidence>
<sequence length="194" mass="20876">MTRIRVAVVATIATVAAAPALLPIQAEAKIFAKDRFHDVYVSDPYDCDGTPAIDSGDVVGHVTAVLKGNSKFPFFRLHVAGTGVTTNTDTGGTYTNIFAVNNIDQKIVDNGDGTITITGQSQGSSRYYDQYGNFVLKDPGMIRISVVMDYHGTPGNPDDDTEVPGTFRIVKPSTGNSDFSTRDFCADLRQFTTP</sequence>
<proteinExistence type="predicted"/>
<accession>A0A7W3IWZ6</accession>
<feature type="chain" id="PRO_5038863195" evidence="1">
    <location>
        <begin position="29"/>
        <end position="194"/>
    </location>
</feature>
<evidence type="ECO:0000313" key="2">
    <source>
        <dbReference type="EMBL" id="MBA8802202.1"/>
    </source>
</evidence>
<dbReference type="Proteomes" id="UP000580910">
    <property type="component" value="Unassembled WGS sequence"/>
</dbReference>
<keyword evidence="1" id="KW-0732">Signal</keyword>
<keyword evidence="3" id="KW-1185">Reference proteome</keyword>